<name>J7S5R6_HUIN7</name>
<dbReference type="Gene3D" id="3.30.200.20">
    <property type="entry name" value="Phosphorylase Kinase, domain 1"/>
    <property type="match status" value="1"/>
</dbReference>
<dbReference type="InterPro" id="IPR011009">
    <property type="entry name" value="Kinase-like_dom_sf"/>
</dbReference>
<dbReference type="GO" id="GO:0000320">
    <property type="term" value="P:re-entry into mitotic cell cycle"/>
    <property type="evidence" value="ECO:0007669"/>
    <property type="project" value="EnsemblFungi"/>
</dbReference>
<evidence type="ECO:0000256" key="7">
    <source>
        <dbReference type="SAM" id="MobiDB-lite"/>
    </source>
</evidence>
<dbReference type="GO" id="GO:0110031">
    <property type="term" value="P:negative regulation of G2/MI transition of meiotic cell cycle"/>
    <property type="evidence" value="ECO:0007669"/>
    <property type="project" value="TreeGrafter"/>
</dbReference>
<dbReference type="GeneID" id="34525016"/>
<dbReference type="OMA" id="RFIHDSC"/>
<dbReference type="PANTHER" id="PTHR11042:SF196">
    <property type="entry name" value="MITOSIS INHIBITOR PROTEIN KINASE SWE1"/>
    <property type="match status" value="1"/>
</dbReference>
<keyword evidence="10" id="KW-1185">Reference proteome</keyword>
<comment type="similarity">
    <text evidence="5">Belongs to the protein kinase superfamily. Ser/Thr protein kinase family. GCN2 subfamily.</text>
</comment>
<dbReference type="GO" id="GO:0005634">
    <property type="term" value="C:nucleus"/>
    <property type="evidence" value="ECO:0007669"/>
    <property type="project" value="EnsemblFungi"/>
</dbReference>
<evidence type="ECO:0000256" key="3">
    <source>
        <dbReference type="ARBA" id="ARBA00022777"/>
    </source>
</evidence>
<dbReference type="SMART" id="SM00220">
    <property type="entry name" value="S_TKc"/>
    <property type="match status" value="1"/>
</dbReference>
<dbReference type="KEGG" id="kng:KNAG_0C02250"/>
<accession>J7S5R6</accession>
<dbReference type="PROSITE" id="PS00108">
    <property type="entry name" value="PROTEIN_KINASE_ST"/>
    <property type="match status" value="1"/>
</dbReference>
<feature type="compositionally biased region" description="Basic and acidic residues" evidence="7">
    <location>
        <begin position="7"/>
        <end position="25"/>
    </location>
</feature>
<evidence type="ECO:0000256" key="6">
    <source>
        <dbReference type="PROSITE-ProRule" id="PRU10141"/>
    </source>
</evidence>
<dbReference type="RefSeq" id="XP_022463582.1">
    <property type="nucleotide sequence ID" value="XM_022606936.1"/>
</dbReference>
<dbReference type="InterPro" id="IPR000719">
    <property type="entry name" value="Prot_kinase_dom"/>
</dbReference>
<evidence type="ECO:0000313" key="9">
    <source>
        <dbReference type="EMBL" id="CCK69336.1"/>
    </source>
</evidence>
<keyword evidence="1" id="KW-0808">Transferase</keyword>
<dbReference type="GO" id="GO:0005935">
    <property type="term" value="C:cellular bud neck"/>
    <property type="evidence" value="ECO:0007669"/>
    <property type="project" value="EnsemblFungi"/>
</dbReference>
<evidence type="ECO:0000256" key="1">
    <source>
        <dbReference type="ARBA" id="ARBA00022679"/>
    </source>
</evidence>
<dbReference type="PROSITE" id="PS00107">
    <property type="entry name" value="PROTEIN_KINASE_ATP"/>
    <property type="match status" value="1"/>
</dbReference>
<dbReference type="InterPro" id="IPR008271">
    <property type="entry name" value="Ser/Thr_kinase_AS"/>
</dbReference>
<dbReference type="GO" id="GO:0000086">
    <property type="term" value="P:G2/M transition of mitotic cell cycle"/>
    <property type="evidence" value="ECO:0007669"/>
    <property type="project" value="EnsemblFungi"/>
</dbReference>
<feature type="region of interest" description="Disordered" evidence="7">
    <location>
        <begin position="434"/>
        <end position="457"/>
    </location>
</feature>
<feature type="region of interest" description="Disordered" evidence="7">
    <location>
        <begin position="357"/>
        <end position="376"/>
    </location>
</feature>
<evidence type="ECO:0000313" key="10">
    <source>
        <dbReference type="Proteomes" id="UP000006310"/>
    </source>
</evidence>
<dbReference type="GO" id="GO:0040020">
    <property type="term" value="P:regulation of meiotic nuclear division"/>
    <property type="evidence" value="ECO:0007669"/>
    <property type="project" value="EnsemblFungi"/>
</dbReference>
<evidence type="ECO:0000259" key="8">
    <source>
        <dbReference type="PROSITE" id="PS50011"/>
    </source>
</evidence>
<dbReference type="InterPro" id="IPR050339">
    <property type="entry name" value="CC_SR_Kinase"/>
</dbReference>
<dbReference type="Proteomes" id="UP000006310">
    <property type="component" value="Chromosome 3"/>
</dbReference>
<feature type="domain" description="Protein kinase" evidence="8">
    <location>
        <begin position="479"/>
        <end position="804"/>
    </location>
</feature>
<dbReference type="OrthoDB" id="5337378at2759"/>
<feature type="region of interest" description="Disordered" evidence="7">
    <location>
        <begin position="256"/>
        <end position="275"/>
    </location>
</feature>
<dbReference type="STRING" id="1071383.J7S5R6"/>
<dbReference type="PROSITE" id="PS50011">
    <property type="entry name" value="PROTEIN_KINASE_DOM"/>
    <property type="match status" value="1"/>
</dbReference>
<feature type="region of interest" description="Disordered" evidence="7">
    <location>
        <begin position="1"/>
        <end position="61"/>
    </location>
</feature>
<reference evidence="10" key="2">
    <citation type="submission" date="2012-08" db="EMBL/GenBank/DDBJ databases">
        <title>Genome sequence of Kazachstania naganishii.</title>
        <authorList>
            <person name="Gordon J.L."/>
            <person name="Armisen D."/>
            <person name="Proux-Wera E."/>
            <person name="OhEigeartaigh S.S."/>
            <person name="Byrne K.P."/>
            <person name="Wolfe K.H."/>
        </authorList>
    </citation>
    <scope>NUCLEOTIDE SEQUENCE [LARGE SCALE GENOMIC DNA]</scope>
    <source>
        <strain evidence="10">ATCC MYA-139 / BCRC 22969 / CBS 8797 / CCRC 22969 / KCTC 17520 / NBRC 10181 / NCYC 3082</strain>
    </source>
</reference>
<dbReference type="InterPro" id="IPR017441">
    <property type="entry name" value="Protein_kinase_ATP_BS"/>
</dbReference>
<dbReference type="Pfam" id="PF00069">
    <property type="entry name" value="Pkinase"/>
    <property type="match status" value="1"/>
</dbReference>
<dbReference type="GO" id="GO:0010697">
    <property type="term" value="P:negative regulation of mitotic spindle pole body separation"/>
    <property type="evidence" value="ECO:0007669"/>
    <property type="project" value="EnsemblFungi"/>
</dbReference>
<keyword evidence="4 6" id="KW-0067">ATP-binding</keyword>
<dbReference type="HOGENOM" id="CLU_007696_0_0_1"/>
<dbReference type="SUPFAM" id="SSF56112">
    <property type="entry name" value="Protein kinase-like (PK-like)"/>
    <property type="match status" value="1"/>
</dbReference>
<dbReference type="GO" id="GO:0005524">
    <property type="term" value="F:ATP binding"/>
    <property type="evidence" value="ECO:0007669"/>
    <property type="project" value="UniProtKB-UniRule"/>
</dbReference>
<feature type="compositionally biased region" description="Polar residues" evidence="7">
    <location>
        <begin position="29"/>
        <end position="39"/>
    </location>
</feature>
<keyword evidence="3" id="KW-0418">Kinase</keyword>
<dbReference type="Gene3D" id="1.10.510.10">
    <property type="entry name" value="Transferase(Phosphotransferase) domain 1"/>
    <property type="match status" value="1"/>
</dbReference>
<keyword evidence="2 6" id="KW-0547">Nucleotide-binding</keyword>
<dbReference type="eggNOG" id="KOG0601">
    <property type="taxonomic scope" value="Eukaryota"/>
</dbReference>
<evidence type="ECO:0000256" key="2">
    <source>
        <dbReference type="ARBA" id="ARBA00022741"/>
    </source>
</evidence>
<dbReference type="PANTHER" id="PTHR11042">
    <property type="entry name" value="EUKARYOTIC TRANSLATION INITIATION FACTOR 2-ALPHA KINASE EIF2-ALPHA KINASE -RELATED"/>
    <property type="match status" value="1"/>
</dbReference>
<dbReference type="GO" id="GO:0090154">
    <property type="term" value="P:positive regulation of sphingolipid biosynthetic process"/>
    <property type="evidence" value="ECO:0007669"/>
    <property type="project" value="EnsemblFungi"/>
</dbReference>
<dbReference type="GO" id="GO:0044879">
    <property type="term" value="P:mitotic morphogenesis checkpoint signaling"/>
    <property type="evidence" value="ECO:0007669"/>
    <property type="project" value="EnsemblFungi"/>
</dbReference>
<evidence type="ECO:0000256" key="5">
    <source>
        <dbReference type="ARBA" id="ARBA00037982"/>
    </source>
</evidence>
<gene>
    <name evidence="9" type="primary">KNAG0C02250</name>
    <name evidence="9" type="ordered locus">KNAG_0C02250</name>
</gene>
<sequence>MNSNDAFDGRNRFPETNTDDDRNIHMTDSFLSSSEISGSDNEDEQNNSPIERHSLVGRGLSPSTNNNLTFFPYSNRKLTRSARTLNLSLNSTKQPMNEDCATNPNLIHIHEENDNVGLYINRWSPFEDNNPTTPTLKRTASKSELSPFVKDPATLRKWKYKSSSSLKKEWPNSNQENDVVDSFNAPVTASSIPNPNTIHTKALRSKILQKQTSALYPKKLTIPNTPVKKYPLMEKQVNTHRPFLMERPMLSPAFRNGEDFTSDSSFAEPNNSQSPFNITVPKLPLSETVINTSPLSPSFHRNNDKLIASNEYDAHSPQHGLNIFKKIKKSRDSAVLKNIELSNSLQQFTDDLYGTDNDNNAHNNNGSTTKLANDTDDKRNFDDDRISYIMKFPPPLKLSTKRASLSPIRTLDSDSDQCLSTPTRMKNIMGTKPRLSYEEGNTDGQKTHLPSSKTNRNINAKVNYTQPPLNPDTHLFEKFSNVHVIGEGEFSRVYQATFPETSKKYAIKSLTPNRKNPLSRILQEIKLLAEIQDTSLDQEGKEYVIEFISSWKHMDTFYLMCEYYENGNLDKFLQDQVVAKNTRLDDWRIWKIMVELCLALRFIHDSCQIVHLDLKPANIMLTFEGNLKLGDFGMATHLPLEDLSFENEGDREYIAPEIISDSIYDFRADIFSLGLIMVEIAANVVLPDNGNAWHKLRSGDLSDAGGLSSNDIHSESFFSESTKVDTNFEFNVHSAMGDSRNLSSPNNSRAATSSSENRNIPAWVPKFLIDGKSLEKIVKHMIDPNYNRRPTASQILNTEECRYVERTRNAGAIIQEDDFGPKPKYFE</sequence>
<feature type="binding site" evidence="6">
    <location>
        <position position="508"/>
    </location>
    <ligand>
        <name>ATP</name>
        <dbReference type="ChEBI" id="CHEBI:30616"/>
    </ligand>
</feature>
<dbReference type="EMBL" id="HE978316">
    <property type="protein sequence ID" value="CCK69336.1"/>
    <property type="molecule type" value="Genomic_DNA"/>
</dbReference>
<reference evidence="9 10" key="1">
    <citation type="journal article" date="2011" name="Proc. Natl. Acad. Sci. U.S.A.">
        <title>Evolutionary erosion of yeast sex chromosomes by mating-type switching accidents.</title>
        <authorList>
            <person name="Gordon J.L."/>
            <person name="Armisen D."/>
            <person name="Proux-Wera E."/>
            <person name="Oheigeartaigh S.S."/>
            <person name="Byrne K.P."/>
            <person name="Wolfe K.H."/>
        </authorList>
    </citation>
    <scope>NUCLEOTIDE SEQUENCE [LARGE SCALE GENOMIC DNA]</scope>
    <source>
        <strain evidence="10">ATCC MYA-139 / BCRC 22969 / CBS 8797 / CCRC 22969 / KCTC 17520 / NBRC 10181 / NCYC 3082</strain>
    </source>
</reference>
<feature type="compositionally biased region" description="Polar residues" evidence="7">
    <location>
        <begin position="262"/>
        <end position="275"/>
    </location>
</feature>
<proteinExistence type="inferred from homology"/>
<feature type="compositionally biased region" description="Polar residues" evidence="7">
    <location>
        <begin position="442"/>
        <end position="457"/>
    </location>
</feature>
<dbReference type="GO" id="GO:0004713">
    <property type="term" value="F:protein tyrosine kinase activity"/>
    <property type="evidence" value="ECO:0007669"/>
    <property type="project" value="EnsemblFungi"/>
</dbReference>
<organism evidence="9 10">
    <name type="scientific">Huiozyma naganishii (strain ATCC MYA-139 / BCRC 22969 / CBS 8797 / KCTC 17520 / NBRC 10181 / NCYC 3082 / Yp74L-3)</name>
    <name type="common">Yeast</name>
    <name type="synonym">Kazachstania naganishii</name>
    <dbReference type="NCBI Taxonomy" id="1071383"/>
    <lineage>
        <taxon>Eukaryota</taxon>
        <taxon>Fungi</taxon>
        <taxon>Dikarya</taxon>
        <taxon>Ascomycota</taxon>
        <taxon>Saccharomycotina</taxon>
        <taxon>Saccharomycetes</taxon>
        <taxon>Saccharomycetales</taxon>
        <taxon>Saccharomycetaceae</taxon>
        <taxon>Huiozyma</taxon>
    </lineage>
</organism>
<dbReference type="GO" id="GO:0005737">
    <property type="term" value="C:cytoplasm"/>
    <property type="evidence" value="ECO:0007669"/>
    <property type="project" value="TreeGrafter"/>
</dbReference>
<evidence type="ECO:0000256" key="4">
    <source>
        <dbReference type="ARBA" id="ARBA00022840"/>
    </source>
</evidence>
<dbReference type="AlphaFoldDB" id="J7S5R6"/>
<protein>
    <recommendedName>
        <fullName evidence="8">Protein kinase domain-containing protein</fullName>
    </recommendedName>
</protein>